<protein>
    <recommendedName>
        <fullName evidence="5">Lipoprotein</fullName>
    </recommendedName>
</protein>
<reference evidence="3 4" key="1">
    <citation type="submission" date="2023-05" db="EMBL/GenBank/DDBJ databases">
        <title>Lithophilousrod everest ZFBP1038 complete genpme.</title>
        <authorList>
            <person name="Tian M."/>
        </authorList>
    </citation>
    <scope>NUCLEOTIDE SEQUENCE [LARGE SCALE GENOMIC DNA]</scope>
    <source>
        <strain evidence="3 4">ZFBP1038</strain>
    </source>
</reference>
<feature type="signal peptide" evidence="2">
    <location>
        <begin position="1"/>
        <end position="24"/>
    </location>
</feature>
<feature type="region of interest" description="Disordered" evidence="1">
    <location>
        <begin position="183"/>
        <end position="204"/>
    </location>
</feature>
<accession>A0ABY8QVI5</accession>
<organism evidence="3 4">
    <name type="scientific">Saxibacter everestensis</name>
    <dbReference type="NCBI Taxonomy" id="2909229"/>
    <lineage>
        <taxon>Bacteria</taxon>
        <taxon>Bacillati</taxon>
        <taxon>Actinomycetota</taxon>
        <taxon>Actinomycetes</taxon>
        <taxon>Micrococcales</taxon>
        <taxon>Brevibacteriaceae</taxon>
        <taxon>Saxibacter</taxon>
    </lineage>
</organism>
<name>A0ABY8QVI5_9MICO</name>
<dbReference type="EMBL" id="CP090958">
    <property type="protein sequence ID" value="WGW13035.1"/>
    <property type="molecule type" value="Genomic_DNA"/>
</dbReference>
<dbReference type="Proteomes" id="UP001209083">
    <property type="component" value="Chromosome"/>
</dbReference>
<evidence type="ECO:0000256" key="2">
    <source>
        <dbReference type="SAM" id="SignalP"/>
    </source>
</evidence>
<evidence type="ECO:0000313" key="3">
    <source>
        <dbReference type="EMBL" id="WGW13035.1"/>
    </source>
</evidence>
<dbReference type="RefSeq" id="WP_349639843.1">
    <property type="nucleotide sequence ID" value="NZ_CP090958.1"/>
</dbReference>
<sequence>MGWRITRPAAILLTLALVVSGCTATAEQEAPSSPTLAAVRDKVSVIDGSAAEMSIAASGRFFKTSPTVVVAVDGDYAAIGHASTAAVGLGVPLIVAERGSGDTGPIAAELDRLGSGTVVAFGSPTGGWQPYTGDRTVVAGPDSAEGFDKNLGLKATPADSKVNELQQSVAALQRDKLGLISVQDADTAGRTTTEPSDEKLPDTAASAKSVDATVVAGRQGTAAAPALATARAANSPVLNADSENVFGSQEVIDAVHKRQDKPVIGIGIGPESVVQYRLESAQTGYQLPGGGQTVFPGRRMIALYGHPGTKSMGVLGEQGIDESIARAKKVAKSYQKHSEEPVVPTFELIATVASAAKGKDGDYSYETPAKDIEPWIDAAEKAGVYVVLDIQPGRTDFLTQAKLYEDLLKRPNVGLALDPEWRLKSNQKHLAQVGSVKVEEVNEVLNWLADLTRENKLPQKVFTLHQFKLKMIQDRERLDTSREELAIVLHADGHGSPGEKMSTWQALQKGLPKSVWMGWKNFYDEDKPTFSPEQTYAIDPKPWFVSYQ</sequence>
<gene>
    <name evidence="3" type="ORF">LWF01_04470</name>
</gene>
<evidence type="ECO:0000256" key="1">
    <source>
        <dbReference type="SAM" id="MobiDB-lite"/>
    </source>
</evidence>
<feature type="chain" id="PRO_5047391666" description="Lipoprotein" evidence="2">
    <location>
        <begin position="25"/>
        <end position="548"/>
    </location>
</feature>
<keyword evidence="2" id="KW-0732">Signal</keyword>
<evidence type="ECO:0008006" key="5">
    <source>
        <dbReference type="Google" id="ProtNLM"/>
    </source>
</evidence>
<keyword evidence="4" id="KW-1185">Reference proteome</keyword>
<evidence type="ECO:0000313" key="4">
    <source>
        <dbReference type="Proteomes" id="UP001209083"/>
    </source>
</evidence>
<dbReference type="PROSITE" id="PS51257">
    <property type="entry name" value="PROKAR_LIPOPROTEIN"/>
    <property type="match status" value="1"/>
</dbReference>
<proteinExistence type="predicted"/>